<dbReference type="Pfam" id="PF01485">
    <property type="entry name" value="IBR"/>
    <property type="match status" value="1"/>
</dbReference>
<dbReference type="KEGG" id="phu:Phum_PHUM153290"/>
<evidence type="ECO:0000256" key="10">
    <source>
        <dbReference type="ARBA" id="ARBA00044508"/>
    </source>
</evidence>
<dbReference type="FunFam" id="3.30.40.10:FF:000137">
    <property type="entry name" value="RanBP-type and C3HC4-type zinc finger-containing protein 1"/>
    <property type="match status" value="1"/>
</dbReference>
<dbReference type="Proteomes" id="UP000009046">
    <property type="component" value="Unassembled WGS sequence"/>
</dbReference>
<keyword evidence="6" id="KW-0677">Repeat</keyword>
<dbReference type="InterPro" id="IPR047548">
    <property type="entry name" value="Rcat_RBR_RNF14"/>
</dbReference>
<dbReference type="PROSITE" id="PS50908">
    <property type="entry name" value="RWD"/>
    <property type="match status" value="1"/>
</dbReference>
<feature type="compositionally biased region" description="Acidic residues" evidence="12">
    <location>
        <begin position="502"/>
        <end position="531"/>
    </location>
</feature>
<proteinExistence type="inferred from homology"/>
<dbReference type="InterPro" id="IPR031127">
    <property type="entry name" value="E3_UB_ligase_RBR"/>
</dbReference>
<dbReference type="Gene3D" id="1.20.120.1750">
    <property type="match status" value="1"/>
</dbReference>
<dbReference type="SMART" id="SM00647">
    <property type="entry name" value="IBR"/>
    <property type="match status" value="2"/>
</dbReference>
<dbReference type="CDD" id="cd20354">
    <property type="entry name" value="Rcat_RBR_RNF14"/>
    <property type="match status" value="1"/>
</dbReference>
<dbReference type="EMBL" id="DS235110">
    <property type="protein sequence ID" value="EEB12059.1"/>
    <property type="molecule type" value="Genomic_DNA"/>
</dbReference>
<feature type="region of interest" description="Disordered" evidence="12">
    <location>
        <begin position="496"/>
        <end position="541"/>
    </location>
</feature>
<dbReference type="Pfam" id="PF05773">
    <property type="entry name" value="RWD"/>
    <property type="match status" value="1"/>
</dbReference>
<dbReference type="CDD" id="cd23820">
    <property type="entry name" value="RWD_RNF14"/>
    <property type="match status" value="1"/>
</dbReference>
<comment type="catalytic activity">
    <reaction evidence="1">
        <text>[E2 ubiquitin-conjugating enzyme]-S-ubiquitinyl-L-cysteine + [acceptor protein]-L-lysine = [E2 ubiquitin-conjugating enzyme]-L-cysteine + [acceptor protein]-N(6)-ubiquitinyl-L-lysine.</text>
        <dbReference type="EC" id="2.3.2.31"/>
    </reaction>
</comment>
<dbReference type="Gene3D" id="3.30.40.10">
    <property type="entry name" value="Zinc/RING finger domain, C3HC4 (zinc finger)"/>
    <property type="match status" value="1"/>
</dbReference>
<dbReference type="SUPFAM" id="SSF57850">
    <property type="entry name" value="RING/U-box"/>
    <property type="match status" value="3"/>
</dbReference>
<dbReference type="HOGENOM" id="CLU_021364_2_0_1"/>
<keyword evidence="5" id="KW-0479">Metal-binding</keyword>
<dbReference type="STRING" id="121224.E0VFA3"/>
<evidence type="ECO:0000256" key="9">
    <source>
        <dbReference type="ARBA" id="ARBA00022833"/>
    </source>
</evidence>
<protein>
    <recommendedName>
        <fullName evidence="3">RBR-type E3 ubiquitin transferase</fullName>
        <ecNumber evidence="3">2.3.2.31</ecNumber>
    </recommendedName>
</protein>
<dbReference type="eggNOG" id="KOG1814">
    <property type="taxonomic scope" value="Eukaryota"/>
</dbReference>
<evidence type="ECO:0000256" key="3">
    <source>
        <dbReference type="ARBA" id="ARBA00012251"/>
    </source>
</evidence>
<dbReference type="Gene3D" id="3.10.110.10">
    <property type="entry name" value="Ubiquitin Conjugating Enzyme"/>
    <property type="match status" value="1"/>
</dbReference>
<evidence type="ECO:0000259" key="13">
    <source>
        <dbReference type="PROSITE" id="PS50089"/>
    </source>
</evidence>
<organism>
    <name type="scientific">Pediculus humanus subsp. corporis</name>
    <name type="common">Body louse</name>
    <dbReference type="NCBI Taxonomy" id="121224"/>
    <lineage>
        <taxon>Eukaryota</taxon>
        <taxon>Metazoa</taxon>
        <taxon>Ecdysozoa</taxon>
        <taxon>Arthropoda</taxon>
        <taxon>Hexapoda</taxon>
        <taxon>Insecta</taxon>
        <taxon>Pterygota</taxon>
        <taxon>Neoptera</taxon>
        <taxon>Paraneoptera</taxon>
        <taxon>Psocodea</taxon>
        <taxon>Troctomorpha</taxon>
        <taxon>Phthiraptera</taxon>
        <taxon>Anoplura</taxon>
        <taxon>Pediculidae</taxon>
        <taxon>Pediculus</taxon>
    </lineage>
</organism>
<evidence type="ECO:0000256" key="2">
    <source>
        <dbReference type="ARBA" id="ARBA00004906"/>
    </source>
</evidence>
<feature type="domain" description="RWD" evidence="14">
    <location>
        <begin position="8"/>
        <end position="136"/>
    </location>
</feature>
<keyword evidence="18" id="KW-1185">Reference proteome</keyword>
<evidence type="ECO:0000256" key="6">
    <source>
        <dbReference type="ARBA" id="ARBA00022737"/>
    </source>
</evidence>
<dbReference type="EnsemblMetazoa" id="PHUM153290-RA">
    <property type="protein sequence ID" value="PHUM153290-PA"/>
    <property type="gene ID" value="PHUM153290"/>
</dbReference>
<dbReference type="Pfam" id="PF22191">
    <property type="entry name" value="IBR_1"/>
    <property type="match status" value="1"/>
</dbReference>
<dbReference type="PROSITE" id="PS50089">
    <property type="entry name" value="ZF_RING_2"/>
    <property type="match status" value="1"/>
</dbReference>
<dbReference type="InterPro" id="IPR044066">
    <property type="entry name" value="TRIAD_supradom"/>
</dbReference>
<dbReference type="InterPro" id="IPR001841">
    <property type="entry name" value="Znf_RING"/>
</dbReference>
<reference evidence="16" key="1">
    <citation type="submission" date="2007-04" db="EMBL/GenBank/DDBJ databases">
        <title>Annotation of Pediculus humanus corporis strain USDA.</title>
        <authorList>
            <person name="Kirkness E."/>
            <person name="Hannick L."/>
            <person name="Hass B."/>
            <person name="Bruggner R."/>
            <person name="Lawson D."/>
            <person name="Bidwell S."/>
            <person name="Joardar V."/>
            <person name="Caler E."/>
            <person name="Walenz B."/>
            <person name="Inman J."/>
            <person name="Schobel S."/>
            <person name="Galinsky K."/>
            <person name="Amedeo P."/>
            <person name="Strausberg R."/>
        </authorList>
    </citation>
    <scope>NUCLEOTIDE SEQUENCE</scope>
    <source>
        <strain evidence="16">USDA</strain>
    </source>
</reference>
<dbReference type="EMBL" id="AAZO01001787">
    <property type="status" value="NOT_ANNOTATED_CDS"/>
    <property type="molecule type" value="Genomic_DNA"/>
</dbReference>
<dbReference type="Gene3D" id="2.20.25.20">
    <property type="match status" value="1"/>
</dbReference>
<keyword evidence="4" id="KW-0808">Transferase</keyword>
<dbReference type="AlphaFoldDB" id="E0VFA3"/>
<evidence type="ECO:0000256" key="12">
    <source>
        <dbReference type="SAM" id="MobiDB-lite"/>
    </source>
</evidence>
<keyword evidence="8" id="KW-0833">Ubl conjugation pathway</keyword>
<evidence type="ECO:0000256" key="11">
    <source>
        <dbReference type="PROSITE-ProRule" id="PRU00175"/>
    </source>
</evidence>
<evidence type="ECO:0000256" key="5">
    <source>
        <dbReference type="ARBA" id="ARBA00022723"/>
    </source>
</evidence>
<dbReference type="InterPro" id="IPR031128">
    <property type="entry name" value="RNF14_RING-HC_Zfn"/>
</dbReference>
<reference evidence="17" key="3">
    <citation type="submission" date="2021-02" db="UniProtKB">
        <authorList>
            <consortium name="EnsemblMetazoa"/>
        </authorList>
    </citation>
    <scope>IDENTIFICATION</scope>
    <source>
        <strain evidence="17">USDA</strain>
    </source>
</reference>
<keyword evidence="9" id="KW-0862">Zinc</keyword>
<dbReference type="GO" id="GO:0008270">
    <property type="term" value="F:zinc ion binding"/>
    <property type="evidence" value="ECO:0007669"/>
    <property type="project" value="UniProtKB-KW"/>
</dbReference>
<feature type="domain" description="RING-type" evidence="15">
    <location>
        <begin position="231"/>
        <end position="470"/>
    </location>
</feature>
<evidence type="ECO:0000256" key="1">
    <source>
        <dbReference type="ARBA" id="ARBA00001798"/>
    </source>
</evidence>
<dbReference type="InterPro" id="IPR017907">
    <property type="entry name" value="Znf_RING_CS"/>
</dbReference>
<dbReference type="OMA" id="PRSWCQG"/>
<dbReference type="PROSITE" id="PS51873">
    <property type="entry name" value="TRIAD"/>
    <property type="match status" value="1"/>
</dbReference>
<evidence type="ECO:0000313" key="16">
    <source>
        <dbReference type="EMBL" id="EEB12059.1"/>
    </source>
</evidence>
<feature type="domain" description="RING-type" evidence="13">
    <location>
        <begin position="235"/>
        <end position="284"/>
    </location>
</feature>
<dbReference type="GO" id="GO:0061630">
    <property type="term" value="F:ubiquitin protein ligase activity"/>
    <property type="evidence" value="ECO:0007669"/>
    <property type="project" value="UniProtKB-EC"/>
</dbReference>
<evidence type="ECO:0000256" key="7">
    <source>
        <dbReference type="ARBA" id="ARBA00022771"/>
    </source>
</evidence>
<comment type="pathway">
    <text evidence="2">Protein modification; protein ubiquitination.</text>
</comment>
<dbReference type="SMART" id="SM00184">
    <property type="entry name" value="RING"/>
    <property type="match status" value="1"/>
</dbReference>
<dbReference type="RefSeq" id="XP_002424797.1">
    <property type="nucleotide sequence ID" value="XM_002424752.1"/>
</dbReference>
<dbReference type="InterPro" id="IPR013083">
    <property type="entry name" value="Znf_RING/FYVE/PHD"/>
</dbReference>
<evidence type="ECO:0000256" key="8">
    <source>
        <dbReference type="ARBA" id="ARBA00022786"/>
    </source>
</evidence>
<evidence type="ECO:0000256" key="4">
    <source>
        <dbReference type="ARBA" id="ARBA00022679"/>
    </source>
</evidence>
<dbReference type="EC" id="2.3.2.31" evidence="3"/>
<evidence type="ECO:0000259" key="15">
    <source>
        <dbReference type="PROSITE" id="PS51873"/>
    </source>
</evidence>
<dbReference type="InterPro" id="IPR006575">
    <property type="entry name" value="RWD_dom"/>
</dbReference>
<dbReference type="CDD" id="cd16628">
    <property type="entry name" value="RING-HC_RBR_RNF14"/>
    <property type="match status" value="1"/>
</dbReference>
<feature type="compositionally biased region" description="Polar residues" evidence="12">
    <location>
        <begin position="171"/>
        <end position="193"/>
    </location>
</feature>
<dbReference type="InterPro" id="IPR002867">
    <property type="entry name" value="IBR_dom"/>
</dbReference>
<dbReference type="GO" id="GO:0016567">
    <property type="term" value="P:protein ubiquitination"/>
    <property type="evidence" value="ECO:0007669"/>
    <property type="project" value="InterPro"/>
</dbReference>
<evidence type="ECO:0000259" key="14">
    <source>
        <dbReference type="PROSITE" id="PS50908"/>
    </source>
</evidence>
<dbReference type="SMART" id="SM00591">
    <property type="entry name" value="RWD"/>
    <property type="match status" value="1"/>
</dbReference>
<dbReference type="CTD" id="8236449"/>
<evidence type="ECO:0000313" key="17">
    <source>
        <dbReference type="EnsemblMetazoa" id="PHUM153290-PA"/>
    </source>
</evidence>
<dbReference type="PROSITE" id="PS00518">
    <property type="entry name" value="ZF_RING_1"/>
    <property type="match status" value="1"/>
</dbReference>
<reference evidence="16" key="2">
    <citation type="submission" date="2007-04" db="EMBL/GenBank/DDBJ databases">
        <title>The genome of the human body louse.</title>
        <authorList>
            <consortium name="The Human Body Louse Genome Consortium"/>
            <person name="Kirkness E."/>
            <person name="Walenz B."/>
            <person name="Hass B."/>
            <person name="Bruggner R."/>
            <person name="Strausberg R."/>
        </authorList>
    </citation>
    <scope>NUCLEOTIDE SEQUENCE</scope>
    <source>
        <strain evidence="16">USDA</strain>
    </source>
</reference>
<sequence length="541" mass="62961">MDRSSQLDEIDSLQSIYYAEEFQVTDTSNQNEQIQAIFWAFCKLPEEYAIKFLLVPGSHEPSYLKVKHLPPIELRLTFPKDYPSKNPPIFVISCKWLPKSKISLLCKKLDELWSEYGPVEIVYIWCDFLKNDALSFLGYENELDLRELNINLAEDNEVSEVSSSKENVDNKSNYENNITNGKENQSISGTSSDVKNSKAFKEILDLNIKMSPLRLLENYNIERDKVQFLKNFYTCNICFSDKIGKDCTKFQGCNHVFCISCIKSYFTIKIRDGMVQSIKCPEDKCSTEALPSQVKEIVSEELFAKYDSVLLNTALDTLSDIIYCPRQFCQYPVSWEPKEKMASCPNCQYVFCVTCKMVYHGIEPCQFKSVKKLIEEYENASYDVKAQLENKYGKKHLETLLNNSKAEAWIKDNSKTCPKCEVAIEKSHGCNKMVCWKCNAYFCWLCSALLDVNNPYLHFRDPHSKCANKLFYLVHDFDDEEDDWDWLENEFPDIYLEGNHGDDDDDDYDYDYDYDDEEDDDDDDDEEEDENDLARLAKQPL</sequence>
<dbReference type="VEuPathDB" id="VectorBase:PHUM153290"/>
<feature type="region of interest" description="Disordered" evidence="12">
    <location>
        <begin position="161"/>
        <end position="193"/>
    </location>
</feature>
<dbReference type="OrthoDB" id="69641at2759"/>
<dbReference type="InterPro" id="IPR016135">
    <property type="entry name" value="UBQ-conjugating_enzyme/RWD"/>
</dbReference>
<accession>E0VFA3</accession>
<name>E0VFA3_PEDHC</name>
<dbReference type="GeneID" id="8236449"/>
<dbReference type="CDD" id="cd20341">
    <property type="entry name" value="BRcat_RBR_RNF14"/>
    <property type="match status" value="1"/>
</dbReference>
<dbReference type="InParanoid" id="E0VFA3"/>
<dbReference type="PANTHER" id="PTHR11685">
    <property type="entry name" value="RBR FAMILY RING FINGER AND IBR DOMAIN-CONTAINING"/>
    <property type="match status" value="1"/>
</dbReference>
<evidence type="ECO:0000313" key="18">
    <source>
        <dbReference type="Proteomes" id="UP000009046"/>
    </source>
</evidence>
<gene>
    <name evidence="17" type="primary">8236449</name>
    <name evidence="16" type="ORF">Phum_PHUM153290</name>
</gene>
<comment type="similarity">
    <text evidence="10">Belongs to the RBR family. RNF14 subfamily.</text>
</comment>
<keyword evidence="7 11" id="KW-0863">Zinc-finger</keyword>
<dbReference type="SUPFAM" id="SSF54495">
    <property type="entry name" value="UBC-like"/>
    <property type="match status" value="1"/>
</dbReference>